<dbReference type="InterPro" id="IPR034746">
    <property type="entry name" value="POTRA"/>
</dbReference>
<feature type="signal peptide" evidence="8">
    <location>
        <begin position="1"/>
        <end position="20"/>
    </location>
</feature>
<evidence type="ECO:0000256" key="6">
    <source>
        <dbReference type="ARBA" id="ARBA00023136"/>
    </source>
</evidence>
<sequence length="765" mass="85572" precursor="true">MTKTILSAALAALFAPAVFALSPFVVKDIRVEGVQRVEAGTVFNYLPIRIGDTVDDQRIAQALKALYATGFFRDVRIEAEGAVLVVQVDERPAIARISISGNDEFSNDVLLKGLKDAGIAEAQTFDRSVLDRVEQEIKQLYLTKSYYGVTVRTTASPLERNRVAINIEINEGQIATIKRIRIIGASAYSESKLLDLMNLGESGWFTWWNKRDRYSRQRLQGDLEEIRSWYLDHGYADFAIESSQVSITPDKRDVYITIGIREGVAYKFSNVKLAGDFLVPETELSKLVNIKPGEVYSRERLNEISRKLTDRLGNDGYAFANVNPIPELNREKREAAVTFFIDPGRRAYINRINISGNNKTQSEVIRREIRQMESAWYDRERVDRSKSRIERTGFFEEVTVDTDAVPGTSDQVDLNVKVKERPTGNLSVGVGYSQTEKVVLSGSVSQNNLFGTGNALTLQVTSGRVNQNLQLSYTNPYYTQDGVSRGFDLYQRKVDTGELAVGRYATRSQGGGVRFGVPVAEDDTVSFGLSYDKTDIGVFDDSPVKYRTFVQENGDTATTLLGNVGWSRDRRDSVIYPMRGTYQRIYTDVAIPVADLRYARVGYSIQSFFPMTERVALLMATELGAASGYGGKSLPFYKNYYAGGIGSVRGYRDSSLGDEVLDKYGNRTGESYGGARLATGSLELLFPMPGMKEKDRSMRLSTFLDAGQVWPKGEGMNLWEMRYSYGVAMSWASPIGPMKFSLGFPINKKEGDRTQKFQFQLGQIF</sequence>
<keyword evidence="12" id="KW-1185">Reference proteome</keyword>
<keyword evidence="3 8" id="KW-0812">Transmembrane</keyword>
<comment type="subunit">
    <text evidence="8">Part of the Bam complex.</text>
</comment>
<gene>
    <name evidence="8 11" type="primary">bamA</name>
    <name evidence="11" type="ORF">GCM10025770_04450</name>
</gene>
<feature type="chain" id="PRO_5044915007" description="Outer membrane protein assembly factor BamA" evidence="8">
    <location>
        <begin position="21"/>
        <end position="765"/>
    </location>
</feature>
<organism evidence="11 12">
    <name type="scientific">Viridibacterium curvum</name>
    <dbReference type="NCBI Taxonomy" id="1101404"/>
    <lineage>
        <taxon>Bacteria</taxon>
        <taxon>Pseudomonadati</taxon>
        <taxon>Pseudomonadota</taxon>
        <taxon>Betaproteobacteria</taxon>
        <taxon>Rhodocyclales</taxon>
        <taxon>Rhodocyclaceae</taxon>
        <taxon>Viridibacterium</taxon>
    </lineage>
</organism>
<accession>A0ABP9QAD7</accession>
<evidence type="ECO:0000256" key="4">
    <source>
        <dbReference type="ARBA" id="ARBA00022729"/>
    </source>
</evidence>
<dbReference type="InterPro" id="IPR039910">
    <property type="entry name" value="D15-like"/>
</dbReference>
<keyword evidence="5 8" id="KW-0677">Repeat</keyword>
<reference evidence="12" key="1">
    <citation type="journal article" date="2019" name="Int. J. Syst. Evol. Microbiol.">
        <title>The Global Catalogue of Microorganisms (GCM) 10K type strain sequencing project: providing services to taxonomists for standard genome sequencing and annotation.</title>
        <authorList>
            <consortium name="The Broad Institute Genomics Platform"/>
            <consortium name="The Broad Institute Genome Sequencing Center for Infectious Disease"/>
            <person name="Wu L."/>
            <person name="Ma J."/>
        </authorList>
    </citation>
    <scope>NUCLEOTIDE SEQUENCE [LARGE SCALE GENOMIC DNA]</scope>
    <source>
        <strain evidence="12">JCM 18715</strain>
    </source>
</reference>
<feature type="domain" description="POTRA" evidence="10">
    <location>
        <begin position="266"/>
        <end position="344"/>
    </location>
</feature>
<dbReference type="RefSeq" id="WP_345531195.1">
    <property type="nucleotide sequence ID" value="NZ_BAABLD010000002.1"/>
</dbReference>
<comment type="subcellular location">
    <subcellularLocation>
        <location evidence="8">Cell outer membrane</location>
    </subcellularLocation>
    <subcellularLocation>
        <location evidence="1">Membrane</location>
    </subcellularLocation>
</comment>
<dbReference type="Gene3D" id="2.40.160.50">
    <property type="entry name" value="membrane protein fhac: a member of the omp85/tpsb transporter family"/>
    <property type="match status" value="1"/>
</dbReference>
<keyword evidence="6 8" id="KW-0472">Membrane</keyword>
<comment type="function">
    <text evidence="8">Part of the outer membrane protein assembly complex, which is involved in assembly and insertion of beta-barrel proteins into the outer membrane.</text>
</comment>
<dbReference type="PROSITE" id="PS51779">
    <property type="entry name" value="POTRA"/>
    <property type="match status" value="4"/>
</dbReference>
<dbReference type="PANTHER" id="PTHR12815">
    <property type="entry name" value="SORTING AND ASSEMBLY MACHINERY SAMM50 PROTEIN FAMILY MEMBER"/>
    <property type="match status" value="1"/>
</dbReference>
<name>A0ABP9QAD7_9RHOO</name>
<keyword evidence="4 8" id="KW-0732">Signal</keyword>
<dbReference type="InterPro" id="IPR010827">
    <property type="entry name" value="BamA/TamA_POTRA"/>
</dbReference>
<evidence type="ECO:0000313" key="12">
    <source>
        <dbReference type="Proteomes" id="UP001500547"/>
    </source>
</evidence>
<evidence type="ECO:0000256" key="9">
    <source>
        <dbReference type="NCBIfam" id="TIGR03303"/>
    </source>
</evidence>
<feature type="domain" description="POTRA" evidence="10">
    <location>
        <begin position="175"/>
        <end position="263"/>
    </location>
</feature>
<dbReference type="InterPro" id="IPR023707">
    <property type="entry name" value="OM_assembly_BamA"/>
</dbReference>
<keyword evidence="2 8" id="KW-1134">Transmembrane beta strand</keyword>
<dbReference type="HAMAP" id="MF_01430">
    <property type="entry name" value="OM_assembly_BamA"/>
    <property type="match status" value="1"/>
</dbReference>
<keyword evidence="7 8" id="KW-0998">Cell outer membrane</keyword>
<dbReference type="Gene3D" id="3.10.20.310">
    <property type="entry name" value="membrane protein fhac"/>
    <property type="match status" value="5"/>
</dbReference>
<evidence type="ECO:0000256" key="1">
    <source>
        <dbReference type="ARBA" id="ARBA00004370"/>
    </source>
</evidence>
<evidence type="ECO:0000313" key="11">
    <source>
        <dbReference type="EMBL" id="GAA5158975.1"/>
    </source>
</evidence>
<evidence type="ECO:0000256" key="3">
    <source>
        <dbReference type="ARBA" id="ARBA00022692"/>
    </source>
</evidence>
<evidence type="ECO:0000256" key="5">
    <source>
        <dbReference type="ARBA" id="ARBA00022737"/>
    </source>
</evidence>
<comment type="similarity">
    <text evidence="8">Belongs to the BamA family.</text>
</comment>
<evidence type="ECO:0000256" key="7">
    <source>
        <dbReference type="ARBA" id="ARBA00023237"/>
    </source>
</evidence>
<dbReference type="Pfam" id="PF01103">
    <property type="entry name" value="Omp85"/>
    <property type="match status" value="1"/>
</dbReference>
<feature type="domain" description="POTRA" evidence="10">
    <location>
        <begin position="347"/>
        <end position="421"/>
    </location>
</feature>
<dbReference type="NCBIfam" id="TIGR03303">
    <property type="entry name" value="OM_YaeT"/>
    <property type="match status" value="1"/>
</dbReference>
<evidence type="ECO:0000259" key="10">
    <source>
        <dbReference type="PROSITE" id="PS51779"/>
    </source>
</evidence>
<dbReference type="InterPro" id="IPR000184">
    <property type="entry name" value="Bac_surfAg_D15"/>
</dbReference>
<dbReference type="PANTHER" id="PTHR12815:SF23">
    <property type="entry name" value="OUTER MEMBRANE PROTEIN ASSEMBLY FACTOR BAMA"/>
    <property type="match status" value="1"/>
</dbReference>
<dbReference type="EMBL" id="BAABLD010000002">
    <property type="protein sequence ID" value="GAA5158975.1"/>
    <property type="molecule type" value="Genomic_DNA"/>
</dbReference>
<dbReference type="Pfam" id="PF07244">
    <property type="entry name" value="POTRA"/>
    <property type="match status" value="5"/>
</dbReference>
<dbReference type="Proteomes" id="UP001500547">
    <property type="component" value="Unassembled WGS sequence"/>
</dbReference>
<evidence type="ECO:0000256" key="2">
    <source>
        <dbReference type="ARBA" id="ARBA00022452"/>
    </source>
</evidence>
<protein>
    <recommendedName>
        <fullName evidence="8 9">Outer membrane protein assembly factor BamA</fullName>
    </recommendedName>
</protein>
<dbReference type="PIRSF" id="PIRSF006076">
    <property type="entry name" value="OM_assembly_OMP85"/>
    <property type="match status" value="1"/>
</dbReference>
<feature type="domain" description="POTRA" evidence="10">
    <location>
        <begin position="24"/>
        <end position="91"/>
    </location>
</feature>
<comment type="caution">
    <text evidence="11">The sequence shown here is derived from an EMBL/GenBank/DDBJ whole genome shotgun (WGS) entry which is preliminary data.</text>
</comment>
<proteinExistence type="inferred from homology"/>
<evidence type="ECO:0000256" key="8">
    <source>
        <dbReference type="HAMAP-Rule" id="MF_01430"/>
    </source>
</evidence>